<evidence type="ECO:0000256" key="1">
    <source>
        <dbReference type="ARBA" id="ARBA00022581"/>
    </source>
</evidence>
<keyword evidence="1" id="KW-0945">Host-virus interaction</keyword>
<evidence type="ECO:0000313" key="2">
    <source>
        <dbReference type="EMBL" id="KKM26872.1"/>
    </source>
</evidence>
<accession>A0A0F9IH76</accession>
<feature type="non-terminal residue" evidence="2">
    <location>
        <position position="1045"/>
    </location>
</feature>
<sequence length="1045" mass="109834">MVQQVIETALQPGQTAQTLVTIANDGNLPTRYAVQLSSGVPFELGFASDTTVVFVTDVIAPGTSTTYSVPLALPTSIIPGDKTIRARIGEVGPLGDLVALLDEEFFSGLLRVVEAEVVPPPEPPAPPPPVVPPPPEPPAPPVVPQFLSFGDVQFEPPVVTPAVAQPGGALAIQIPMMNIGPLQVPLRLESSVLDGFGISVLDLPSQVFEPGMNTPVTRAYDLVAPEPGVYALTVAAYEVTTGNLLGQGLFPGAFTVTLADLIPLVFGDVLLNPPIVTPNEAMAGDTVEFLFPMENTGPSRVPIRLEASIVDINQVVVETLLPDTFTPELNTGILSPSTLEVPAAAEPGLYGVNVAVYDVGTNTLLAQQPFPGVITILLTPPPPLPELGFGDVLLDPPIVAPNEAMAGDTVQIQLPLENTGLFQIPLRIDLQIVDLEGLYPLDLPSDTSLAPPMATPVTPTYTVVLPMGADALPPGDYGLFVNVFGLDANNILAQSYFPGLLTIPDLELPPPPEALVFGDVVLSAPFVAPIEAQPGDSMVVDFPVENISQVLAPLLLEARFVDPEGRHLDLLTETFEPPLNTQTVSAYDVLLPDWLVEGSYDVDVAVYDAATSLLLAQQTFTGVFTIPVEPPPPPPPVLAFGDVLLSAPIVEPVEAQPGSTVMIDIAVENIGPVQALLRLEARPVDPEGRLLDLLTETFEPALNTPTISAYDVLLPDWLVEGSYDLQVAVYEASTGLLLAQQTFPGVFTVPPPEPPPGGLVPGDITLQAVVGIPAEAGPGDLVAIDVSFMNNTPFAVPIFVGIFIYPPVPASPVTLMMTATLPLVRSGISTQRFEWTVPPAPIEGPYSVQVFANDPISFAEVGALIDQRSEGAFQVGALPAPEHLLPGDLVIQNALVTPAIATPGQVVSIDLSFFNNALISPLVNVSVDILDQSGVVAQLPAATLIPEALALTTLTFPWDTSGVPDGAYRVRVQAAEPGQPGIINEQFDIIQVATPPPIPDLVPGDLTLQPIVALPLVVSPGQAVLIDVVFFNNSLISPPVDVSVE</sequence>
<protein>
    <recommendedName>
        <fullName evidence="3">CARDB domain-containing protein</fullName>
    </recommendedName>
</protein>
<dbReference type="PANTHER" id="PTHR13037:SF24">
    <property type="entry name" value="POLYCOMB PROTEIN PCL-RELATED"/>
    <property type="match status" value="1"/>
</dbReference>
<reference evidence="2" key="1">
    <citation type="journal article" date="2015" name="Nature">
        <title>Complex archaea that bridge the gap between prokaryotes and eukaryotes.</title>
        <authorList>
            <person name="Spang A."/>
            <person name="Saw J.H."/>
            <person name="Jorgensen S.L."/>
            <person name="Zaremba-Niedzwiedzka K."/>
            <person name="Martijn J."/>
            <person name="Lind A.E."/>
            <person name="van Eijk R."/>
            <person name="Schleper C."/>
            <person name="Guy L."/>
            <person name="Ettema T.J."/>
        </authorList>
    </citation>
    <scope>NUCLEOTIDE SEQUENCE</scope>
</reference>
<gene>
    <name evidence="2" type="ORF">LCGC14_1580410</name>
</gene>
<comment type="caution">
    <text evidence="2">The sequence shown here is derived from an EMBL/GenBank/DDBJ whole genome shotgun (WGS) entry which is preliminary data.</text>
</comment>
<name>A0A0F9IH76_9ZZZZ</name>
<dbReference type="AlphaFoldDB" id="A0A0F9IH76"/>
<proteinExistence type="predicted"/>
<dbReference type="EMBL" id="LAZR01012431">
    <property type="protein sequence ID" value="KKM26872.1"/>
    <property type="molecule type" value="Genomic_DNA"/>
</dbReference>
<organism evidence="2">
    <name type="scientific">marine sediment metagenome</name>
    <dbReference type="NCBI Taxonomy" id="412755"/>
    <lineage>
        <taxon>unclassified sequences</taxon>
        <taxon>metagenomes</taxon>
        <taxon>ecological metagenomes</taxon>
    </lineage>
</organism>
<dbReference type="PANTHER" id="PTHR13037">
    <property type="entry name" value="FORMIN"/>
    <property type="match status" value="1"/>
</dbReference>
<evidence type="ECO:0008006" key="3">
    <source>
        <dbReference type="Google" id="ProtNLM"/>
    </source>
</evidence>